<dbReference type="EMBL" id="JABWDY010008759">
    <property type="protein sequence ID" value="KAF5201958.1"/>
    <property type="molecule type" value="Genomic_DNA"/>
</dbReference>
<reference evidence="1 2" key="1">
    <citation type="submission" date="2020-06" db="EMBL/GenBank/DDBJ databases">
        <title>Transcriptomic and genomic resources for Thalictrum thalictroides and T. hernandezii: Facilitating candidate gene discovery in an emerging model plant lineage.</title>
        <authorList>
            <person name="Arias T."/>
            <person name="Riano-Pachon D.M."/>
            <person name="Di Stilio V.S."/>
        </authorList>
    </citation>
    <scope>NUCLEOTIDE SEQUENCE [LARGE SCALE GENOMIC DNA]</scope>
    <source>
        <strain evidence="2">cv. WT478/WT964</strain>
        <tissue evidence="1">Leaves</tissue>
    </source>
</reference>
<name>A0A7J6WZE3_THATH</name>
<comment type="caution">
    <text evidence="1">The sequence shown here is derived from an EMBL/GenBank/DDBJ whole genome shotgun (WGS) entry which is preliminary data.</text>
</comment>
<evidence type="ECO:0000313" key="1">
    <source>
        <dbReference type="EMBL" id="KAF5201958.1"/>
    </source>
</evidence>
<proteinExistence type="predicted"/>
<keyword evidence="2" id="KW-1185">Reference proteome</keyword>
<organism evidence="1 2">
    <name type="scientific">Thalictrum thalictroides</name>
    <name type="common">Rue-anemone</name>
    <name type="synonym">Anemone thalictroides</name>
    <dbReference type="NCBI Taxonomy" id="46969"/>
    <lineage>
        <taxon>Eukaryota</taxon>
        <taxon>Viridiplantae</taxon>
        <taxon>Streptophyta</taxon>
        <taxon>Embryophyta</taxon>
        <taxon>Tracheophyta</taxon>
        <taxon>Spermatophyta</taxon>
        <taxon>Magnoliopsida</taxon>
        <taxon>Ranunculales</taxon>
        <taxon>Ranunculaceae</taxon>
        <taxon>Thalictroideae</taxon>
        <taxon>Thalictrum</taxon>
    </lineage>
</organism>
<sequence>MLASILLMPKKLSFKELMLIRPIPKELSFKMLMQILLMSKKLSFKRLMLIHFFSWEIDIVSPSTKPVATQAQPVCAKP</sequence>
<evidence type="ECO:0000313" key="2">
    <source>
        <dbReference type="Proteomes" id="UP000554482"/>
    </source>
</evidence>
<dbReference type="AlphaFoldDB" id="A0A7J6WZE3"/>
<protein>
    <submittedName>
        <fullName evidence="1">Uncharacterized protein</fullName>
    </submittedName>
</protein>
<accession>A0A7J6WZE3</accession>
<gene>
    <name evidence="1" type="ORF">FRX31_008454</name>
</gene>
<dbReference type="Proteomes" id="UP000554482">
    <property type="component" value="Unassembled WGS sequence"/>
</dbReference>